<dbReference type="Proteomes" id="UP001168821">
    <property type="component" value="Unassembled WGS sequence"/>
</dbReference>
<keyword evidence="4" id="KW-1185">Reference proteome</keyword>
<organism evidence="3 4">
    <name type="scientific">Zophobas morio</name>
    <dbReference type="NCBI Taxonomy" id="2755281"/>
    <lineage>
        <taxon>Eukaryota</taxon>
        <taxon>Metazoa</taxon>
        <taxon>Ecdysozoa</taxon>
        <taxon>Arthropoda</taxon>
        <taxon>Hexapoda</taxon>
        <taxon>Insecta</taxon>
        <taxon>Pterygota</taxon>
        <taxon>Neoptera</taxon>
        <taxon>Endopterygota</taxon>
        <taxon>Coleoptera</taxon>
        <taxon>Polyphaga</taxon>
        <taxon>Cucujiformia</taxon>
        <taxon>Tenebrionidae</taxon>
        <taxon>Zophobas</taxon>
    </lineage>
</organism>
<proteinExistence type="predicted"/>
<sequence length="214" mass="23180">MVSRSLTVFLLCLAIDSIAGHGRLMDPPNRSSLWRINPDAPPNYTDDQNNCGGKPTQWDTFGGLCGVCGDQYDKPHPQDNENTGTYGVGIIAGQYTAGSVIDVNVVLTTNHMGHFQFSLCVLDDPNGPESGEDCFQALTLEDGSAQYVLPNQQEAGYTEVPLKVKLPDGLTCDRCTFRWTWTAGNNWGTCDDGTEGMGCGPQETFRSCSDIVIS</sequence>
<accession>A0AA38I772</accession>
<dbReference type="SMR" id="A0AA38I772"/>
<keyword evidence="1" id="KW-0732">Signal</keyword>
<feature type="domain" description="Chitin-binding type-4" evidence="2">
    <location>
        <begin position="21"/>
        <end position="211"/>
    </location>
</feature>
<evidence type="ECO:0000313" key="3">
    <source>
        <dbReference type="EMBL" id="KAJ3649526.1"/>
    </source>
</evidence>
<protein>
    <recommendedName>
        <fullName evidence="2">Chitin-binding type-4 domain-containing protein</fullName>
    </recommendedName>
</protein>
<feature type="chain" id="PRO_5041413398" description="Chitin-binding type-4 domain-containing protein" evidence="1">
    <location>
        <begin position="21"/>
        <end position="214"/>
    </location>
</feature>
<name>A0AA38I772_9CUCU</name>
<dbReference type="InterPro" id="IPR004302">
    <property type="entry name" value="Cellulose/chitin-bd_N"/>
</dbReference>
<dbReference type="Pfam" id="PF03067">
    <property type="entry name" value="LPMO_10"/>
    <property type="match status" value="1"/>
</dbReference>
<evidence type="ECO:0000259" key="2">
    <source>
        <dbReference type="Pfam" id="PF03067"/>
    </source>
</evidence>
<reference evidence="3" key="1">
    <citation type="journal article" date="2023" name="G3 (Bethesda)">
        <title>Whole genome assemblies of Zophobas morio and Tenebrio molitor.</title>
        <authorList>
            <person name="Kaur S."/>
            <person name="Stinson S.A."/>
            <person name="diCenzo G.C."/>
        </authorList>
    </citation>
    <scope>NUCLEOTIDE SEQUENCE</scope>
    <source>
        <strain evidence="3">QUZm001</strain>
    </source>
</reference>
<dbReference type="AlphaFoldDB" id="A0AA38I772"/>
<evidence type="ECO:0000256" key="1">
    <source>
        <dbReference type="SAM" id="SignalP"/>
    </source>
</evidence>
<feature type="signal peptide" evidence="1">
    <location>
        <begin position="1"/>
        <end position="20"/>
    </location>
</feature>
<gene>
    <name evidence="3" type="ORF">Zmor_021266</name>
</gene>
<dbReference type="EMBL" id="JALNTZ010000006">
    <property type="protein sequence ID" value="KAJ3649526.1"/>
    <property type="molecule type" value="Genomic_DNA"/>
</dbReference>
<evidence type="ECO:0000313" key="4">
    <source>
        <dbReference type="Proteomes" id="UP001168821"/>
    </source>
</evidence>
<comment type="caution">
    <text evidence="3">The sequence shown here is derived from an EMBL/GenBank/DDBJ whole genome shotgun (WGS) entry which is preliminary data.</text>
</comment>